<dbReference type="PANTHER" id="PTHR34951">
    <property type="entry name" value="B6F COMPLEX SUBUNIT, PUTATIVE, EXPRESSED-RELATED"/>
    <property type="match status" value="1"/>
</dbReference>
<keyword evidence="5 7" id="KW-1133">Transmembrane helix</keyword>
<keyword evidence="9" id="KW-1185">Reference proteome</keyword>
<evidence type="ECO:0000256" key="3">
    <source>
        <dbReference type="ARBA" id="ARBA00022692"/>
    </source>
</evidence>
<gene>
    <name evidence="8" type="ORF">DKX38_020606</name>
</gene>
<accession>A0A5N5K5Q0</accession>
<dbReference type="Proteomes" id="UP000326939">
    <property type="component" value="Chromosome 14"/>
</dbReference>
<keyword evidence="4" id="KW-0249">Electron transport</keyword>
<evidence type="ECO:0000256" key="7">
    <source>
        <dbReference type="SAM" id="Phobius"/>
    </source>
</evidence>
<dbReference type="HAMAP" id="MF_00396">
    <property type="entry name" value="Cytb6_f_PetM"/>
    <property type="match status" value="1"/>
</dbReference>
<keyword evidence="2" id="KW-0813">Transport</keyword>
<dbReference type="SUPFAM" id="SSF103441">
    <property type="entry name" value="PetM subunit of the cytochrome b6f complex"/>
    <property type="match status" value="1"/>
</dbReference>
<dbReference type="AlphaFoldDB" id="A0A5N5K5Q0"/>
<evidence type="ECO:0008006" key="10">
    <source>
        <dbReference type="Google" id="ProtNLM"/>
    </source>
</evidence>
<protein>
    <recommendedName>
        <fullName evidence="10">Cytochrome b6-f complex subunit 7</fullName>
    </recommendedName>
</protein>
<organism evidence="8 9">
    <name type="scientific">Salix brachista</name>
    <dbReference type="NCBI Taxonomy" id="2182728"/>
    <lineage>
        <taxon>Eukaryota</taxon>
        <taxon>Viridiplantae</taxon>
        <taxon>Streptophyta</taxon>
        <taxon>Embryophyta</taxon>
        <taxon>Tracheophyta</taxon>
        <taxon>Spermatophyta</taxon>
        <taxon>Magnoliopsida</taxon>
        <taxon>eudicotyledons</taxon>
        <taxon>Gunneridae</taxon>
        <taxon>Pentapetalae</taxon>
        <taxon>rosids</taxon>
        <taxon>fabids</taxon>
        <taxon>Malpighiales</taxon>
        <taxon>Salicaceae</taxon>
        <taxon>Saliceae</taxon>
        <taxon>Salix</taxon>
    </lineage>
</organism>
<dbReference type="Pfam" id="PF08041">
    <property type="entry name" value="PetM"/>
    <property type="match status" value="1"/>
</dbReference>
<keyword evidence="3 7" id="KW-0812">Transmembrane</keyword>
<comment type="caution">
    <text evidence="8">The sequence shown here is derived from an EMBL/GenBank/DDBJ whole genome shotgun (WGS) entry which is preliminary data.</text>
</comment>
<reference evidence="9" key="1">
    <citation type="journal article" date="2019" name="Gigascience">
        <title>De novo genome assembly of the endangered Acer yangbiense, a plant species with extremely small populations endemic to Yunnan Province, China.</title>
        <authorList>
            <person name="Yang J."/>
            <person name="Wariss H.M."/>
            <person name="Tao L."/>
            <person name="Zhang R."/>
            <person name="Yun Q."/>
            <person name="Hollingsworth P."/>
            <person name="Dao Z."/>
            <person name="Luo G."/>
            <person name="Guo H."/>
            <person name="Ma Y."/>
            <person name="Sun W."/>
        </authorList>
    </citation>
    <scope>NUCLEOTIDE SEQUENCE [LARGE SCALE GENOMIC DNA]</scope>
    <source>
        <strain evidence="9">cv. br00</strain>
    </source>
</reference>
<evidence type="ECO:0000256" key="1">
    <source>
        <dbReference type="ARBA" id="ARBA00004167"/>
    </source>
</evidence>
<keyword evidence="6 7" id="KW-0472">Membrane</keyword>
<comment type="subcellular location">
    <subcellularLocation>
        <location evidence="1">Membrane</location>
        <topology evidence="1">Single-pass membrane protein</topology>
    </subcellularLocation>
</comment>
<dbReference type="EMBL" id="VDCV01000014">
    <property type="protein sequence ID" value="KAB5526759.1"/>
    <property type="molecule type" value="Genomic_DNA"/>
</dbReference>
<dbReference type="InterPro" id="IPR053333">
    <property type="entry name" value="Cytochrome_b6-f_sub7"/>
</dbReference>
<name>A0A5N5K5Q0_9ROSI</name>
<dbReference type="InterPro" id="IPR012595">
    <property type="entry name" value="PetM_cyt_b6/f_cplx_su7"/>
</dbReference>
<dbReference type="GO" id="GO:0009512">
    <property type="term" value="C:cytochrome b6f complex"/>
    <property type="evidence" value="ECO:0007669"/>
    <property type="project" value="InterPro"/>
</dbReference>
<sequence length="163" mass="17076">MCQPITLFLTLSNFIPLQKVSIVPTSSCLQAFPIHGTGMATAAAPFTPATITGAVVNFGRNIPRRTNEVVYIGGMSSYGGLKAHNSVLSLNTPVSTEQCFAKVVSSLRAKSDGKGGGGGVLFSKCSDVGEIFRIAAIMNGLVLVGVAVGFVLLRIEAWVEENE</sequence>
<dbReference type="GO" id="GO:0016020">
    <property type="term" value="C:membrane"/>
    <property type="evidence" value="ECO:0007669"/>
    <property type="project" value="UniProtKB-SubCell"/>
</dbReference>
<evidence type="ECO:0000256" key="6">
    <source>
        <dbReference type="ARBA" id="ARBA00023136"/>
    </source>
</evidence>
<evidence type="ECO:0000313" key="9">
    <source>
        <dbReference type="Proteomes" id="UP000326939"/>
    </source>
</evidence>
<proteinExistence type="inferred from homology"/>
<evidence type="ECO:0000256" key="5">
    <source>
        <dbReference type="ARBA" id="ARBA00022989"/>
    </source>
</evidence>
<feature type="transmembrane region" description="Helical" evidence="7">
    <location>
        <begin position="131"/>
        <end position="153"/>
    </location>
</feature>
<evidence type="ECO:0000256" key="4">
    <source>
        <dbReference type="ARBA" id="ARBA00022982"/>
    </source>
</evidence>
<evidence type="ECO:0000256" key="2">
    <source>
        <dbReference type="ARBA" id="ARBA00022448"/>
    </source>
</evidence>
<evidence type="ECO:0000313" key="8">
    <source>
        <dbReference type="EMBL" id="KAB5526759.1"/>
    </source>
</evidence>
<dbReference type="PANTHER" id="PTHR34951:SF2">
    <property type="entry name" value="CYTOCHROME B6-F COMPLEX SUBUNIT 7"/>
    <property type="match status" value="1"/>
</dbReference>